<keyword evidence="4" id="KW-0540">Nuclease</keyword>
<dbReference type="GO" id="GO:0043130">
    <property type="term" value="F:ubiquitin binding"/>
    <property type="evidence" value="ECO:0007669"/>
    <property type="project" value="Ensembl"/>
</dbReference>
<dbReference type="InterPro" id="IPR056578">
    <property type="entry name" value="UBA_N4BP1_C"/>
</dbReference>
<feature type="domain" description="RNase NYN" evidence="12">
    <location>
        <begin position="580"/>
        <end position="731"/>
    </location>
</feature>
<feature type="compositionally biased region" description="Polar residues" evidence="11">
    <location>
        <begin position="414"/>
        <end position="449"/>
    </location>
</feature>
<name>A0A8C6XSE3_NAJNA</name>
<feature type="domain" description="N4BP1 first type I KH-domain" evidence="13">
    <location>
        <begin position="25"/>
        <end position="99"/>
    </location>
</feature>
<dbReference type="Pfam" id="PF23052">
    <property type="entry name" value="KH_N4BP1_2nd"/>
    <property type="match status" value="1"/>
</dbReference>
<feature type="domain" description="N4BP1 C-terminal UBA" evidence="15">
    <location>
        <begin position="791"/>
        <end position="839"/>
    </location>
</feature>
<dbReference type="GO" id="GO:0001818">
    <property type="term" value="P:negative regulation of cytokine production"/>
    <property type="evidence" value="ECO:0007669"/>
    <property type="project" value="Ensembl"/>
</dbReference>
<keyword evidence="3" id="KW-0399">Innate immunity</keyword>
<evidence type="ECO:0000256" key="2">
    <source>
        <dbReference type="ARBA" id="ARBA00004604"/>
    </source>
</evidence>
<dbReference type="GO" id="GO:0045087">
    <property type="term" value="P:innate immune response"/>
    <property type="evidence" value="ECO:0007669"/>
    <property type="project" value="UniProtKB-KW"/>
</dbReference>
<comment type="similarity">
    <text evidence="9">Belongs to the N4BP1 family.</text>
</comment>
<keyword evidence="6" id="KW-0391">Immunity</keyword>
<dbReference type="Pfam" id="PF23050">
    <property type="entry name" value="KH_N4BP1_1st"/>
    <property type="match status" value="1"/>
</dbReference>
<dbReference type="Proteomes" id="UP000694559">
    <property type="component" value="Unplaced"/>
</dbReference>
<gene>
    <name evidence="16" type="primary">N4BP1</name>
</gene>
<dbReference type="FunFam" id="3.40.50.11980:FF:000001">
    <property type="entry name" value="ZC3H12A isoform 1"/>
    <property type="match status" value="1"/>
</dbReference>
<dbReference type="PANTHER" id="PTHR12876">
    <property type="entry name" value="N4BP1-RELATED"/>
    <property type="match status" value="1"/>
</dbReference>
<dbReference type="CDD" id="cd18728">
    <property type="entry name" value="PIN_N4BP1-like"/>
    <property type="match status" value="1"/>
</dbReference>
<evidence type="ECO:0000256" key="4">
    <source>
        <dbReference type="ARBA" id="ARBA00022722"/>
    </source>
</evidence>
<dbReference type="Gene3D" id="3.40.50.11980">
    <property type="match status" value="1"/>
</dbReference>
<dbReference type="PANTHER" id="PTHR12876:SF26">
    <property type="entry name" value="NEDD4-BINDING PROTEIN 1"/>
    <property type="match status" value="1"/>
</dbReference>
<keyword evidence="5" id="KW-0378">Hydrolase</keyword>
<feature type="domain" description="N4BP1 second type I KH-domain" evidence="14">
    <location>
        <begin position="100"/>
        <end position="215"/>
    </location>
</feature>
<evidence type="ECO:0000259" key="12">
    <source>
        <dbReference type="Pfam" id="PF11977"/>
    </source>
</evidence>
<evidence type="ECO:0000256" key="8">
    <source>
        <dbReference type="ARBA" id="ARBA00023242"/>
    </source>
</evidence>
<keyword evidence="17" id="KW-1185">Reference proteome</keyword>
<dbReference type="GO" id="GO:0005829">
    <property type="term" value="C:cytosol"/>
    <property type="evidence" value="ECO:0007669"/>
    <property type="project" value="Ensembl"/>
</dbReference>
<feature type="compositionally biased region" description="Polar residues" evidence="11">
    <location>
        <begin position="302"/>
        <end position="312"/>
    </location>
</feature>
<evidence type="ECO:0000259" key="13">
    <source>
        <dbReference type="Pfam" id="PF23050"/>
    </source>
</evidence>
<comment type="subcellular location">
    <subcellularLocation>
        <location evidence="1">Nucleus</location>
        <location evidence="1">PML body</location>
    </subcellularLocation>
    <subcellularLocation>
        <location evidence="2">Nucleus</location>
        <location evidence="2">Nucleolus</location>
    </subcellularLocation>
</comment>
<evidence type="ECO:0000256" key="9">
    <source>
        <dbReference type="ARBA" id="ARBA00038274"/>
    </source>
</evidence>
<evidence type="ECO:0000256" key="11">
    <source>
        <dbReference type="SAM" id="MobiDB-lite"/>
    </source>
</evidence>
<dbReference type="GeneTree" id="ENSGT00940000158682"/>
<dbReference type="GO" id="GO:0034644">
    <property type="term" value="P:cellular response to UV"/>
    <property type="evidence" value="ECO:0007669"/>
    <property type="project" value="Ensembl"/>
</dbReference>
<dbReference type="GO" id="GO:0016787">
    <property type="term" value="F:hydrolase activity"/>
    <property type="evidence" value="ECO:0007669"/>
    <property type="project" value="UniProtKB-KW"/>
</dbReference>
<dbReference type="InterPro" id="IPR051101">
    <property type="entry name" value="ZC3H12/N4BP1_RNase_Reg"/>
</dbReference>
<evidence type="ECO:0000259" key="14">
    <source>
        <dbReference type="Pfam" id="PF23052"/>
    </source>
</evidence>
<dbReference type="GO" id="GO:0045071">
    <property type="term" value="P:negative regulation of viral genome replication"/>
    <property type="evidence" value="ECO:0007669"/>
    <property type="project" value="Ensembl"/>
</dbReference>
<dbReference type="GO" id="GO:0003729">
    <property type="term" value="F:mRNA binding"/>
    <property type="evidence" value="ECO:0007669"/>
    <property type="project" value="Ensembl"/>
</dbReference>
<evidence type="ECO:0000313" key="16">
    <source>
        <dbReference type="Ensembl" id="ENSNNAP00000019043.1"/>
    </source>
</evidence>
<dbReference type="CDD" id="cd09032">
    <property type="entry name" value="KH-I_N4BP1_like_rpt1"/>
    <property type="match status" value="1"/>
</dbReference>
<evidence type="ECO:0000259" key="15">
    <source>
        <dbReference type="Pfam" id="PF23054"/>
    </source>
</evidence>
<feature type="region of interest" description="Disordered" evidence="11">
    <location>
        <begin position="217"/>
        <end position="312"/>
    </location>
</feature>
<dbReference type="InterPro" id="IPR021869">
    <property type="entry name" value="RNase_Zc3h12_NYN"/>
</dbReference>
<dbReference type="InterPro" id="IPR056630">
    <property type="entry name" value="KH_N4BP1_2nd"/>
</dbReference>
<dbReference type="OMA" id="ICHKRRS"/>
<reference evidence="16" key="1">
    <citation type="submission" date="2025-08" db="UniProtKB">
        <authorList>
            <consortium name="Ensembl"/>
        </authorList>
    </citation>
    <scope>IDENTIFICATION</scope>
</reference>
<protein>
    <recommendedName>
        <fullName evidence="10">NEDD4-binding protein 1</fullName>
    </recommendedName>
</protein>
<dbReference type="GO" id="GO:0004540">
    <property type="term" value="F:RNA nuclease activity"/>
    <property type="evidence" value="ECO:0007669"/>
    <property type="project" value="Ensembl"/>
</dbReference>
<dbReference type="GO" id="GO:0016605">
    <property type="term" value="C:PML body"/>
    <property type="evidence" value="ECO:0007669"/>
    <property type="project" value="UniProtKB-SubCell"/>
</dbReference>
<dbReference type="Ensembl" id="ENSNNAT00000019993.1">
    <property type="protein sequence ID" value="ENSNNAP00000019043.1"/>
    <property type="gene ID" value="ENSNNAG00000012736.1"/>
</dbReference>
<dbReference type="GO" id="GO:0005730">
    <property type="term" value="C:nucleolus"/>
    <property type="evidence" value="ECO:0007669"/>
    <property type="project" value="UniProtKB-SubCell"/>
</dbReference>
<proteinExistence type="inferred from homology"/>
<reference evidence="16" key="2">
    <citation type="submission" date="2025-09" db="UniProtKB">
        <authorList>
            <consortium name="Ensembl"/>
        </authorList>
    </citation>
    <scope>IDENTIFICATION</scope>
</reference>
<dbReference type="GO" id="GO:0045088">
    <property type="term" value="P:regulation of innate immune response"/>
    <property type="evidence" value="ECO:0007669"/>
    <property type="project" value="Ensembl"/>
</dbReference>
<accession>A0A8C6XSE3</accession>
<evidence type="ECO:0000256" key="7">
    <source>
        <dbReference type="ARBA" id="ARBA00022884"/>
    </source>
</evidence>
<evidence type="ECO:0000313" key="17">
    <source>
        <dbReference type="Proteomes" id="UP000694559"/>
    </source>
</evidence>
<dbReference type="OrthoDB" id="392925at2759"/>
<keyword evidence="7" id="KW-0694">RNA-binding</keyword>
<evidence type="ECO:0000256" key="1">
    <source>
        <dbReference type="ARBA" id="ARBA00004322"/>
    </source>
</evidence>
<evidence type="ECO:0000256" key="5">
    <source>
        <dbReference type="ARBA" id="ARBA00022801"/>
    </source>
</evidence>
<dbReference type="GO" id="GO:0032435">
    <property type="term" value="P:negative regulation of proteasomal ubiquitin-dependent protein catabolic process"/>
    <property type="evidence" value="ECO:0007669"/>
    <property type="project" value="Ensembl"/>
</dbReference>
<sequence length="841" mass="92908">MAAFRPSSAAPSEQQSLLENCTVLDEFTAPAEKSGFLERSRGGLERLFGVHLALLEAAGGGVGGGWAPSDTGGRRIWLSLLGEREKVRSAKEYIKGICEPELEGRENYPKDMHCIFVGAQNLFLNCLIKGTSADITVLEIGTLGIKGRTEPVVMARSHIQQFVNLFKSNLNDLTVKESEVKKQFKCLVEAHADKYTMDLLILPSSLKKELLSLAQHEGSKAEGRMADPGPSNETLKHPTQMPKLPVVSSDGKTGQEEARNNAGTPVSELAKQMDTASASKERQSCKRRSSDGDERLPKKQFSFENNQESKQMSCQRHDDIVVIDLVSDTSDLLDGKNGDEISEEMEYKILVNFFKSMGYSEEIVEMVIIEHGQLAEPLFLLEEIEKKSKMVAEEEEKARAASQNLETQTKKNKSGTGTRAQPDLSCQSEPPQNANIASVSQLSKIQSSCAEPGSRASEEESDGFLNASSNAPTGAKNKKGKDPILVARGDWESTHPPVQRETLVLRGCSSQSPTTHDQWENCNPTPRPSFATQKFLSRKENGGTLRSSCRSFVTGVQRFLEALKTPYKLELKNEPGGPHLKYVVIDGSNVAISHGLQKFFSCRGIAIAVDYFWKRGHRKITVFVPQWRTRKDSNITEQHFLTQLQDVGILALTPARVVCGARIASHDDRFLLHLAEKTGGVVVTNDNFREFVDESPTWREIIQRRLLQYTFAGDIFMVPDDPLGRNGPGLDRFLQEETSFRRKPSSLGISPFLMQSEGGGQLLPNPVSGLIPNLPQFPSTSLINSGPAPSPRSATETTHLKEALKKIFPTSEQKEKIEEILAQHPHMRDMNALSALVLDLS</sequence>
<organism evidence="16 17">
    <name type="scientific">Naja naja</name>
    <name type="common">Indian cobra</name>
    <dbReference type="NCBI Taxonomy" id="35670"/>
    <lineage>
        <taxon>Eukaryota</taxon>
        <taxon>Metazoa</taxon>
        <taxon>Chordata</taxon>
        <taxon>Craniata</taxon>
        <taxon>Vertebrata</taxon>
        <taxon>Euteleostomi</taxon>
        <taxon>Lepidosauria</taxon>
        <taxon>Squamata</taxon>
        <taxon>Bifurcata</taxon>
        <taxon>Unidentata</taxon>
        <taxon>Episquamata</taxon>
        <taxon>Toxicofera</taxon>
        <taxon>Serpentes</taxon>
        <taxon>Colubroidea</taxon>
        <taxon>Elapidae</taxon>
        <taxon>Elapinae</taxon>
        <taxon>Naja</taxon>
    </lineage>
</organism>
<feature type="compositionally biased region" description="Basic and acidic residues" evidence="11">
    <location>
        <begin position="279"/>
        <end position="297"/>
    </location>
</feature>
<dbReference type="InterPro" id="IPR056629">
    <property type="entry name" value="KH_N4BP1_1st"/>
</dbReference>
<evidence type="ECO:0000256" key="3">
    <source>
        <dbReference type="ARBA" id="ARBA00022588"/>
    </source>
</evidence>
<dbReference type="AlphaFoldDB" id="A0A8C6XSE3"/>
<evidence type="ECO:0000256" key="10">
    <source>
        <dbReference type="ARBA" id="ARBA00039336"/>
    </source>
</evidence>
<dbReference type="Pfam" id="PF11977">
    <property type="entry name" value="RNase_Zc3h12a"/>
    <property type="match status" value="1"/>
</dbReference>
<dbReference type="GO" id="GO:0031397">
    <property type="term" value="P:negative regulation of protein ubiquitination"/>
    <property type="evidence" value="ECO:0007669"/>
    <property type="project" value="Ensembl"/>
</dbReference>
<feature type="region of interest" description="Disordered" evidence="11">
    <location>
        <begin position="392"/>
        <end position="481"/>
    </location>
</feature>
<dbReference type="Pfam" id="PF23054">
    <property type="entry name" value="UBA_N4BP1_C"/>
    <property type="match status" value="1"/>
</dbReference>
<evidence type="ECO:0000256" key="6">
    <source>
        <dbReference type="ARBA" id="ARBA00022859"/>
    </source>
</evidence>
<keyword evidence="8" id="KW-0539">Nucleus</keyword>